<accession>A0A0C9YNL6</accession>
<evidence type="ECO:0000259" key="1">
    <source>
        <dbReference type="Pfam" id="PF06985"/>
    </source>
</evidence>
<evidence type="ECO:0000313" key="2">
    <source>
        <dbReference type="EMBL" id="KIK18306.1"/>
    </source>
</evidence>
<dbReference type="OrthoDB" id="5125733at2759"/>
<feature type="domain" description="Heterokaryon incompatibility" evidence="1">
    <location>
        <begin position="226"/>
        <end position="372"/>
    </location>
</feature>
<sequence>MLQRLEQRLQEAILSLKAIHRTQDTTISSSTLCATCASLNIKQILRDGLPEEDKICLGLLPDIMNKGGHCGMCCLVSDLIRRRWRLHDFPNADLQNISCYLSSRQFPEDAPGPQARRPCYRLYIHPSRRLLDIRRRLVTTGAALYLDIQSLAEDSRELSRSRDLHGRRLKEEVDIGLIKKWIKRCETKHDCESVWWRPADERLPVFVRMIDVTKMALVPASPECRYIALSYVWGGPGDYYWTTTENIKTRVHPGGLDASILPATIRDAIALTHQIGEQYIWIDALCILQDSPTDKGAQICIMDLIYSRAAFTIFAASGQSVRDGLSGVSPTSRSVTQHIECVQGVHLAIPLPPLSEALTESNWSTRGWTFQEILLSRRRLIFTKHQMYFECAEDVWCEDVVAESKTLSSCHPLFISGTALSLPNYSEASYMTVRDYVATVARYSQRRLTVESDIVAAITALLNVLTRNCEPTGSDLKKAFPFGMWIRHLDTFLLWQPSLHEALVRRTVVDGNHLRWPSWAWTGWKGAVQYGNESQMLDGSDSDIHARPDESLVTAWHMVDDYRSIIRLDVETILASWTVPVNAEQINPQVYVRSKNYAGDLELEFLPPPGTLIFRTRRAHFQVVKVDDGVVNTDSAAAHAIFHIVPVDPAPQSNAGRIILPASTASPTTFEFIVLSRCDGIRGICDELIWGERYYGCLLHVMAVQGTLDDSRVRERVGVGVVVESAWVKSRVEECVVLLA</sequence>
<dbReference type="PANTHER" id="PTHR33112">
    <property type="entry name" value="DOMAIN PROTEIN, PUTATIVE-RELATED"/>
    <property type="match status" value="1"/>
</dbReference>
<dbReference type="Proteomes" id="UP000054018">
    <property type="component" value="Unassembled WGS sequence"/>
</dbReference>
<dbReference type="Pfam" id="PF06985">
    <property type="entry name" value="HET"/>
    <property type="match status" value="1"/>
</dbReference>
<keyword evidence="3" id="KW-1185">Reference proteome</keyword>
<reference evidence="3" key="2">
    <citation type="submission" date="2015-01" db="EMBL/GenBank/DDBJ databases">
        <title>Evolutionary Origins and Diversification of the Mycorrhizal Mutualists.</title>
        <authorList>
            <consortium name="DOE Joint Genome Institute"/>
            <consortium name="Mycorrhizal Genomics Consortium"/>
            <person name="Kohler A."/>
            <person name="Kuo A."/>
            <person name="Nagy L.G."/>
            <person name="Floudas D."/>
            <person name="Copeland A."/>
            <person name="Barry K.W."/>
            <person name="Cichocki N."/>
            <person name="Veneault-Fourrey C."/>
            <person name="LaButti K."/>
            <person name="Lindquist E.A."/>
            <person name="Lipzen A."/>
            <person name="Lundell T."/>
            <person name="Morin E."/>
            <person name="Murat C."/>
            <person name="Riley R."/>
            <person name="Ohm R."/>
            <person name="Sun H."/>
            <person name="Tunlid A."/>
            <person name="Henrissat B."/>
            <person name="Grigoriev I.V."/>
            <person name="Hibbett D.S."/>
            <person name="Martin F."/>
        </authorList>
    </citation>
    <scope>NUCLEOTIDE SEQUENCE [LARGE SCALE GENOMIC DNA]</scope>
    <source>
        <strain evidence="3">441</strain>
    </source>
</reference>
<dbReference type="STRING" id="765257.A0A0C9YNL6"/>
<name>A0A0C9YNL6_9AGAM</name>
<dbReference type="InterPro" id="IPR010730">
    <property type="entry name" value="HET"/>
</dbReference>
<dbReference type="EMBL" id="KN833808">
    <property type="protein sequence ID" value="KIK18306.1"/>
    <property type="molecule type" value="Genomic_DNA"/>
</dbReference>
<reference evidence="2 3" key="1">
    <citation type="submission" date="2014-04" db="EMBL/GenBank/DDBJ databases">
        <authorList>
            <consortium name="DOE Joint Genome Institute"/>
            <person name="Kuo A."/>
            <person name="Kohler A."/>
            <person name="Costa M.D."/>
            <person name="Nagy L.G."/>
            <person name="Floudas D."/>
            <person name="Copeland A."/>
            <person name="Barry K.W."/>
            <person name="Cichocki N."/>
            <person name="Veneault-Fourrey C."/>
            <person name="LaButti K."/>
            <person name="Lindquist E.A."/>
            <person name="Lipzen A."/>
            <person name="Lundell T."/>
            <person name="Morin E."/>
            <person name="Murat C."/>
            <person name="Sun H."/>
            <person name="Tunlid A."/>
            <person name="Henrissat B."/>
            <person name="Grigoriev I.V."/>
            <person name="Hibbett D.S."/>
            <person name="Martin F."/>
            <person name="Nordberg H.P."/>
            <person name="Cantor M.N."/>
            <person name="Hua S.X."/>
        </authorList>
    </citation>
    <scope>NUCLEOTIDE SEQUENCE [LARGE SCALE GENOMIC DNA]</scope>
    <source>
        <strain evidence="2 3">441</strain>
    </source>
</reference>
<dbReference type="AlphaFoldDB" id="A0A0C9YNL6"/>
<dbReference type="HOGENOM" id="CLU_003953_5_1_1"/>
<dbReference type="PANTHER" id="PTHR33112:SF12">
    <property type="entry name" value="HETEROKARYON INCOMPATIBILITY DOMAIN-CONTAINING PROTEIN"/>
    <property type="match status" value="1"/>
</dbReference>
<proteinExistence type="predicted"/>
<protein>
    <recommendedName>
        <fullName evidence="1">Heterokaryon incompatibility domain-containing protein</fullName>
    </recommendedName>
</protein>
<evidence type="ECO:0000313" key="3">
    <source>
        <dbReference type="Proteomes" id="UP000054018"/>
    </source>
</evidence>
<organism evidence="2 3">
    <name type="scientific">Pisolithus microcarpus 441</name>
    <dbReference type="NCBI Taxonomy" id="765257"/>
    <lineage>
        <taxon>Eukaryota</taxon>
        <taxon>Fungi</taxon>
        <taxon>Dikarya</taxon>
        <taxon>Basidiomycota</taxon>
        <taxon>Agaricomycotina</taxon>
        <taxon>Agaricomycetes</taxon>
        <taxon>Agaricomycetidae</taxon>
        <taxon>Boletales</taxon>
        <taxon>Sclerodermatineae</taxon>
        <taxon>Pisolithaceae</taxon>
        <taxon>Pisolithus</taxon>
    </lineage>
</organism>
<gene>
    <name evidence="2" type="ORF">PISMIDRAFT_684362</name>
</gene>